<evidence type="ECO:0000313" key="11">
    <source>
        <dbReference type="Proteomes" id="UP000608662"/>
    </source>
</evidence>
<evidence type="ECO:0000256" key="6">
    <source>
        <dbReference type="ARBA" id="ARBA00023136"/>
    </source>
</evidence>
<dbReference type="InterPro" id="IPR000923">
    <property type="entry name" value="BlueCu_1"/>
</dbReference>
<proteinExistence type="predicted"/>
<dbReference type="GO" id="GO:0009055">
    <property type="term" value="F:electron transfer activity"/>
    <property type="evidence" value="ECO:0007669"/>
    <property type="project" value="InterPro"/>
</dbReference>
<feature type="binding site" evidence="7">
    <location>
        <position position="176"/>
    </location>
    <ligand>
        <name>Cu cation</name>
        <dbReference type="ChEBI" id="CHEBI:23378"/>
    </ligand>
</feature>
<keyword evidence="3 7" id="KW-0479">Metal-binding</keyword>
<dbReference type="PANTHER" id="PTHR34192">
    <property type="entry name" value="PLASTOCYANIN MAJOR ISOFORM, CHLOROPLASTIC-RELATED"/>
    <property type="match status" value="1"/>
</dbReference>
<dbReference type="AlphaFoldDB" id="A0A847UC61"/>
<sequence>MSDSLNRRTLLRSTGAIAAAGLIAGCSGDGGDATESATDDEMTESATEEEMTESATESGGSSMEAGDEVANYLGETSNFDGTVADMTGQDTVTVTVGAEANGGAFGYDPAAVQISSGTTVEFEWTGNGGTHNVKSQGDGPLDSGGAVNTEGVEYEHTFESSGTYLYYCTPHKSLGMKGAIVVE</sequence>
<dbReference type="InterPro" id="IPR002387">
    <property type="entry name" value="Plastocyanin"/>
</dbReference>
<comment type="subcellular location">
    <subcellularLocation>
        <location evidence="1">Membrane</location>
    </subcellularLocation>
</comment>
<organism evidence="10 11">
    <name type="scientific">Halomicrobium mukohataei</name>
    <dbReference type="NCBI Taxonomy" id="57705"/>
    <lineage>
        <taxon>Archaea</taxon>
        <taxon>Methanobacteriati</taxon>
        <taxon>Methanobacteriota</taxon>
        <taxon>Stenosarchaea group</taxon>
        <taxon>Halobacteria</taxon>
        <taxon>Halobacteriales</taxon>
        <taxon>Haloarculaceae</taxon>
        <taxon>Halomicrobium</taxon>
    </lineage>
</organism>
<name>A0A847UC61_9EURY</name>
<gene>
    <name evidence="10" type="ORF">GOC74_13890</name>
</gene>
<accession>A0A847UC61</accession>
<dbReference type="Gene3D" id="2.60.40.420">
    <property type="entry name" value="Cupredoxins - blue copper proteins"/>
    <property type="match status" value="1"/>
</dbReference>
<dbReference type="GO" id="GO:0016020">
    <property type="term" value="C:membrane"/>
    <property type="evidence" value="ECO:0007669"/>
    <property type="project" value="UniProtKB-SubCell"/>
</dbReference>
<dbReference type="NCBIfam" id="TIGR03102">
    <property type="entry name" value="halo_cynanin"/>
    <property type="match status" value="1"/>
</dbReference>
<keyword evidence="5 7" id="KW-0186">Copper</keyword>
<dbReference type="Pfam" id="PF00127">
    <property type="entry name" value="Copper-bind"/>
    <property type="match status" value="1"/>
</dbReference>
<dbReference type="GO" id="GO:0005507">
    <property type="term" value="F:copper ion binding"/>
    <property type="evidence" value="ECO:0007669"/>
    <property type="project" value="InterPro"/>
</dbReference>
<dbReference type="OrthoDB" id="11088at2157"/>
<keyword evidence="4" id="KW-0249">Electron transport</keyword>
<dbReference type="SUPFAM" id="SSF49503">
    <property type="entry name" value="Cupredoxins"/>
    <property type="match status" value="1"/>
</dbReference>
<feature type="binding site" evidence="7">
    <location>
        <position position="131"/>
    </location>
    <ligand>
        <name>Cu cation</name>
        <dbReference type="ChEBI" id="CHEBI:23378"/>
    </ligand>
</feature>
<feature type="binding site" evidence="7">
    <location>
        <position position="168"/>
    </location>
    <ligand>
        <name>Cu cation</name>
        <dbReference type="ChEBI" id="CHEBI:23378"/>
    </ligand>
</feature>
<evidence type="ECO:0000313" key="10">
    <source>
        <dbReference type="EMBL" id="NLV11015.1"/>
    </source>
</evidence>
<evidence type="ECO:0000256" key="8">
    <source>
        <dbReference type="SAM" id="MobiDB-lite"/>
    </source>
</evidence>
<evidence type="ECO:0000256" key="1">
    <source>
        <dbReference type="ARBA" id="ARBA00004370"/>
    </source>
</evidence>
<keyword evidence="6" id="KW-0472">Membrane</keyword>
<reference evidence="10" key="1">
    <citation type="submission" date="2019-12" db="EMBL/GenBank/DDBJ databases">
        <title>Whole-genome sequence of Halomicrobium mukohataei pws1.</title>
        <authorList>
            <person name="Verma D.K."/>
            <person name="Gopal K."/>
            <person name="Prasad E.S."/>
        </authorList>
    </citation>
    <scope>NUCLEOTIDE SEQUENCE</scope>
    <source>
        <strain evidence="10">Pws1</strain>
    </source>
</reference>
<evidence type="ECO:0000259" key="9">
    <source>
        <dbReference type="Pfam" id="PF00127"/>
    </source>
</evidence>
<dbReference type="CDD" id="cd04220">
    <property type="entry name" value="Halocyanin"/>
    <property type="match status" value="1"/>
</dbReference>
<dbReference type="InterPro" id="IPR017533">
    <property type="entry name" value="Halocyanin"/>
</dbReference>
<dbReference type="Proteomes" id="UP000608662">
    <property type="component" value="Unassembled WGS sequence"/>
</dbReference>
<feature type="compositionally biased region" description="Low complexity" evidence="8">
    <location>
        <begin position="53"/>
        <end position="64"/>
    </location>
</feature>
<evidence type="ECO:0000256" key="2">
    <source>
        <dbReference type="ARBA" id="ARBA00022448"/>
    </source>
</evidence>
<feature type="binding site" evidence="7">
    <location>
        <position position="171"/>
    </location>
    <ligand>
        <name>Cu cation</name>
        <dbReference type="ChEBI" id="CHEBI:23378"/>
    </ligand>
</feature>
<dbReference type="PROSITE" id="PS00196">
    <property type="entry name" value="COPPER_BLUE"/>
    <property type="match status" value="1"/>
</dbReference>
<comment type="caution">
    <text evidence="10">The sequence shown here is derived from an EMBL/GenBank/DDBJ whole genome shotgun (WGS) entry which is preliminary data.</text>
</comment>
<dbReference type="RefSeq" id="WP_170094634.1">
    <property type="nucleotide sequence ID" value="NZ_WOYG01000001.1"/>
</dbReference>
<dbReference type="PROSITE" id="PS51318">
    <property type="entry name" value="TAT"/>
    <property type="match status" value="1"/>
</dbReference>
<feature type="region of interest" description="Disordered" evidence="8">
    <location>
        <begin position="24"/>
        <end position="65"/>
    </location>
</feature>
<evidence type="ECO:0000256" key="4">
    <source>
        <dbReference type="ARBA" id="ARBA00022982"/>
    </source>
</evidence>
<dbReference type="PRINTS" id="PR00157">
    <property type="entry name" value="PLASTOCYANIN"/>
</dbReference>
<feature type="compositionally biased region" description="Acidic residues" evidence="8">
    <location>
        <begin position="37"/>
        <end position="52"/>
    </location>
</feature>
<dbReference type="PROSITE" id="PS51257">
    <property type="entry name" value="PROKAR_LIPOPROTEIN"/>
    <property type="match status" value="1"/>
</dbReference>
<evidence type="ECO:0000256" key="7">
    <source>
        <dbReference type="PIRSR" id="PIRSR602387-1"/>
    </source>
</evidence>
<comment type="cofactor">
    <cofactor evidence="7">
        <name>Cu(2+)</name>
        <dbReference type="ChEBI" id="CHEBI:29036"/>
    </cofactor>
    <text evidence="7">The crystal structure with reduced Cu(1+) has also been determined.</text>
</comment>
<protein>
    <submittedName>
        <fullName evidence="10">Halocyanin domain-containing protein</fullName>
    </submittedName>
</protein>
<dbReference type="EMBL" id="WOYG01000001">
    <property type="protein sequence ID" value="NLV11015.1"/>
    <property type="molecule type" value="Genomic_DNA"/>
</dbReference>
<dbReference type="InterPro" id="IPR028871">
    <property type="entry name" value="BlueCu_1_BS"/>
</dbReference>
<dbReference type="InterPro" id="IPR006311">
    <property type="entry name" value="TAT_signal"/>
</dbReference>
<dbReference type="PANTHER" id="PTHR34192:SF10">
    <property type="entry name" value="PLASTOCYANIN MAJOR ISOFORM, CHLOROPLASTIC-RELATED"/>
    <property type="match status" value="1"/>
</dbReference>
<dbReference type="InterPro" id="IPR008972">
    <property type="entry name" value="Cupredoxin"/>
</dbReference>
<evidence type="ECO:0000256" key="3">
    <source>
        <dbReference type="ARBA" id="ARBA00022723"/>
    </source>
</evidence>
<keyword evidence="2" id="KW-0813">Transport</keyword>
<evidence type="ECO:0000256" key="5">
    <source>
        <dbReference type="ARBA" id="ARBA00023008"/>
    </source>
</evidence>
<feature type="domain" description="Blue (type 1) copper" evidence="9">
    <location>
        <begin position="96"/>
        <end position="183"/>
    </location>
</feature>